<keyword evidence="5 14" id="KW-0808">Transferase</keyword>
<dbReference type="SUPFAM" id="SSF55083">
    <property type="entry name" value="6-hydroxymethyl-7,8-dihydropterin pyrophosphokinase, HPPK"/>
    <property type="match status" value="1"/>
</dbReference>
<evidence type="ECO:0000256" key="2">
    <source>
        <dbReference type="ARBA" id="ARBA00005810"/>
    </source>
</evidence>
<evidence type="ECO:0000313" key="14">
    <source>
        <dbReference type="EMBL" id="ODJ88744.1"/>
    </source>
</evidence>
<dbReference type="Proteomes" id="UP000094769">
    <property type="component" value="Unassembled WGS sequence"/>
</dbReference>
<keyword evidence="8" id="KW-0067">ATP-binding</keyword>
<keyword evidence="7 14" id="KW-0418">Kinase</keyword>
<evidence type="ECO:0000256" key="9">
    <source>
        <dbReference type="ARBA" id="ARBA00022909"/>
    </source>
</evidence>
<comment type="similarity">
    <text evidence="2">Belongs to the HPPK family.</text>
</comment>
<dbReference type="Pfam" id="PF01288">
    <property type="entry name" value="HPPK"/>
    <property type="match status" value="1"/>
</dbReference>
<evidence type="ECO:0000256" key="7">
    <source>
        <dbReference type="ARBA" id="ARBA00022777"/>
    </source>
</evidence>
<evidence type="ECO:0000313" key="15">
    <source>
        <dbReference type="Proteomes" id="UP000094769"/>
    </source>
</evidence>
<feature type="domain" description="7,8-dihydro-6-hydroxymethylpterin-pyrophosphokinase" evidence="13">
    <location>
        <begin position="94"/>
        <end position="105"/>
    </location>
</feature>
<dbReference type="PANTHER" id="PTHR43071">
    <property type="entry name" value="2-AMINO-4-HYDROXY-6-HYDROXYMETHYLDIHYDROPTERIDINE PYROPHOSPHOKINASE"/>
    <property type="match status" value="1"/>
</dbReference>
<dbReference type="GO" id="GO:0005524">
    <property type="term" value="F:ATP binding"/>
    <property type="evidence" value="ECO:0007669"/>
    <property type="project" value="UniProtKB-KW"/>
</dbReference>
<comment type="caution">
    <text evidence="14">The sequence shown here is derived from an EMBL/GenBank/DDBJ whole genome shotgun (WGS) entry which is preliminary data.</text>
</comment>
<dbReference type="GO" id="GO:0003848">
    <property type="term" value="F:2-amino-4-hydroxy-6-hydroxymethyldihydropteridine diphosphokinase activity"/>
    <property type="evidence" value="ECO:0007669"/>
    <property type="project" value="UniProtKB-EC"/>
</dbReference>
<keyword evidence="6" id="KW-0547">Nucleotide-binding</keyword>
<dbReference type="OrthoDB" id="9808041at2"/>
<gene>
    <name evidence="14" type="primary">folK_1</name>
    <name evidence="14" type="ORF">CODIS_08360</name>
</gene>
<dbReference type="PANTHER" id="PTHR43071:SF1">
    <property type="entry name" value="2-AMINO-4-HYDROXY-6-HYDROXYMETHYLDIHYDROPTERIDINE PYROPHOSPHOKINASE"/>
    <property type="match status" value="1"/>
</dbReference>
<dbReference type="EMBL" id="MARB01000004">
    <property type="protein sequence ID" value="ODJ88744.1"/>
    <property type="molecule type" value="Genomic_DNA"/>
</dbReference>
<evidence type="ECO:0000256" key="3">
    <source>
        <dbReference type="ARBA" id="ARBA00013253"/>
    </source>
</evidence>
<comment type="pathway">
    <text evidence="1">Cofactor biosynthesis; tetrahydrofolate biosynthesis; 2-amino-4-hydroxy-6-hydroxymethyl-7,8-dihydropteridine diphosphate from 7,8-dihydroneopterin triphosphate: step 4/4.</text>
</comment>
<accession>A0A7Z0VP95</accession>
<dbReference type="CDD" id="cd00483">
    <property type="entry name" value="HPPK"/>
    <property type="match status" value="1"/>
</dbReference>
<dbReference type="InterPro" id="IPR000550">
    <property type="entry name" value="Hppk"/>
</dbReference>
<evidence type="ECO:0000256" key="8">
    <source>
        <dbReference type="ARBA" id="ARBA00022840"/>
    </source>
</evidence>
<keyword evidence="15" id="KW-1185">Reference proteome</keyword>
<evidence type="ECO:0000256" key="10">
    <source>
        <dbReference type="ARBA" id="ARBA00029409"/>
    </source>
</evidence>
<dbReference type="Gene3D" id="3.30.70.560">
    <property type="entry name" value="7,8-Dihydro-6-hydroxymethylpterin-pyrophosphokinase HPPK"/>
    <property type="match status" value="1"/>
</dbReference>
<dbReference type="AlphaFoldDB" id="A0A7Z0VP95"/>
<dbReference type="GO" id="GO:0046656">
    <property type="term" value="P:folic acid biosynthetic process"/>
    <property type="evidence" value="ECO:0007669"/>
    <property type="project" value="UniProtKB-KW"/>
</dbReference>
<dbReference type="GO" id="GO:0046654">
    <property type="term" value="P:tetrahydrofolate biosynthetic process"/>
    <property type="evidence" value="ECO:0007669"/>
    <property type="project" value="UniProtKB-UniPathway"/>
</dbReference>
<dbReference type="EC" id="2.7.6.3" evidence="3"/>
<dbReference type="GO" id="GO:0016301">
    <property type="term" value="F:kinase activity"/>
    <property type="evidence" value="ECO:0007669"/>
    <property type="project" value="UniProtKB-KW"/>
</dbReference>
<evidence type="ECO:0000256" key="1">
    <source>
        <dbReference type="ARBA" id="ARBA00005051"/>
    </source>
</evidence>
<keyword evidence="9" id="KW-0289">Folate biosynthesis</keyword>
<reference evidence="14 15" key="1">
    <citation type="submission" date="2016-06" db="EMBL/GenBank/DDBJ databases">
        <title>Genome sequence of endosymbiont of Candidatus Endolucinida thiodiazotropha.</title>
        <authorList>
            <person name="Poehlein A."/>
            <person name="Koenig S."/>
            <person name="Heiden S.E."/>
            <person name="Thuermer A."/>
            <person name="Voget S."/>
            <person name="Daniel R."/>
            <person name="Markert S."/>
            <person name="Gros O."/>
            <person name="Schweder T."/>
        </authorList>
    </citation>
    <scope>NUCLEOTIDE SEQUENCE [LARGE SCALE GENOMIC DNA]</scope>
    <source>
        <strain evidence="14 15">COS</strain>
    </source>
</reference>
<evidence type="ECO:0000256" key="11">
    <source>
        <dbReference type="ARBA" id="ARBA00029766"/>
    </source>
</evidence>
<dbReference type="NCBIfam" id="TIGR01498">
    <property type="entry name" value="folK"/>
    <property type="match status" value="1"/>
</dbReference>
<evidence type="ECO:0000256" key="6">
    <source>
        <dbReference type="ARBA" id="ARBA00022741"/>
    </source>
</evidence>
<dbReference type="PROSITE" id="PS00794">
    <property type="entry name" value="HPPK"/>
    <property type="match status" value="1"/>
</dbReference>
<evidence type="ECO:0000256" key="12">
    <source>
        <dbReference type="ARBA" id="ARBA00033413"/>
    </source>
</evidence>
<evidence type="ECO:0000259" key="13">
    <source>
        <dbReference type="PROSITE" id="PS00794"/>
    </source>
</evidence>
<dbReference type="UniPathway" id="UPA00077">
    <property type="reaction ID" value="UER00155"/>
</dbReference>
<proteinExistence type="inferred from homology"/>
<evidence type="ECO:0000256" key="4">
    <source>
        <dbReference type="ARBA" id="ARBA00016218"/>
    </source>
</evidence>
<sequence length="166" mass="18367">MSKVQSVIAYIGLGSNLDNPTQQVESALQELTALTHSTLLAHSSLYKTRPVGPQNQPYYINAVASLATTLDAEELLDQLQAIEQTHRRVRGTERWGPRTLDLDLLIFGEATIDTPRLRVPHPEMADRAFVLLPLSEIAPIGMDIPGMGRLQDMLRIQSGEGVERLD</sequence>
<dbReference type="InterPro" id="IPR035907">
    <property type="entry name" value="Hppk_sf"/>
</dbReference>
<evidence type="ECO:0000256" key="5">
    <source>
        <dbReference type="ARBA" id="ARBA00022679"/>
    </source>
</evidence>
<organism evidence="14 15">
    <name type="scientific">Candidatus Thiodiazotropha endolucinida</name>
    <dbReference type="NCBI Taxonomy" id="1655433"/>
    <lineage>
        <taxon>Bacteria</taxon>
        <taxon>Pseudomonadati</taxon>
        <taxon>Pseudomonadota</taxon>
        <taxon>Gammaproteobacteria</taxon>
        <taxon>Chromatiales</taxon>
        <taxon>Sedimenticolaceae</taxon>
        <taxon>Candidatus Thiodiazotropha</taxon>
    </lineage>
</organism>
<name>A0A7Z0VP95_9GAMM</name>
<dbReference type="RefSeq" id="WP_069121577.1">
    <property type="nucleotide sequence ID" value="NZ_MARB01000004.1"/>
</dbReference>
<comment type="function">
    <text evidence="10">Catalyzes the transfer of pyrophosphate from adenosine triphosphate (ATP) to 6-hydroxymethyl-7,8-dihydropterin, an enzymatic step in folate biosynthesis pathway.</text>
</comment>
<protein>
    <recommendedName>
        <fullName evidence="4">2-amino-4-hydroxy-6-hydroxymethyldihydropteridine pyrophosphokinase</fullName>
        <ecNumber evidence="3">2.7.6.3</ecNumber>
    </recommendedName>
    <alternativeName>
        <fullName evidence="11">6-hydroxymethyl-7,8-dihydropterin pyrophosphokinase</fullName>
    </alternativeName>
    <alternativeName>
        <fullName evidence="12">7,8-dihydro-6-hydroxymethylpterin-pyrophosphokinase</fullName>
    </alternativeName>
</protein>